<proteinExistence type="predicted"/>
<feature type="compositionally biased region" description="Basic and acidic residues" evidence="1">
    <location>
        <begin position="43"/>
        <end position="53"/>
    </location>
</feature>
<name>A0A7U3Y0U3_ACIBC</name>
<dbReference type="EMBL" id="CP000863">
    <property type="protein sequence ID" value="ACC57455.1"/>
    <property type="molecule type" value="Genomic_DNA"/>
</dbReference>
<protein>
    <submittedName>
        <fullName evidence="2">Uncharacterized protein</fullName>
    </submittedName>
</protein>
<feature type="compositionally biased region" description="Pro residues" evidence="1">
    <location>
        <begin position="32"/>
        <end position="41"/>
    </location>
</feature>
<evidence type="ECO:0000313" key="3">
    <source>
        <dbReference type="Proteomes" id="UP000008839"/>
    </source>
</evidence>
<sequence>MSDFKDFSQKATNDLTSSNQIKANEHTELNTPPKPTPPATPKPETDIKDKGVQPDHNTSKPNS</sequence>
<evidence type="ECO:0000256" key="1">
    <source>
        <dbReference type="SAM" id="MobiDB-lite"/>
    </source>
</evidence>
<gene>
    <name evidence="2" type="ordered locus">ACICU_02143</name>
</gene>
<accession>A0A7U3Y0U3</accession>
<feature type="compositionally biased region" description="Polar residues" evidence="1">
    <location>
        <begin position="9"/>
        <end position="22"/>
    </location>
</feature>
<feature type="region of interest" description="Disordered" evidence="1">
    <location>
        <begin position="1"/>
        <end position="63"/>
    </location>
</feature>
<dbReference type="Proteomes" id="UP000008839">
    <property type="component" value="Chromosome"/>
</dbReference>
<reference evidence="2 3" key="1">
    <citation type="journal article" date="2008" name="Antimicrob. Agents Chemother.">
        <title>Whole-genome pyrosequencing of an epidemic multidrug-resistant Acinetobacter baumannii strain belonging to the European clone II group.</title>
        <authorList>
            <person name="Iacono M."/>
            <person name="Villa L."/>
            <person name="Fortini D."/>
            <person name="Bordoni R."/>
            <person name="Imperi F."/>
            <person name="Bonnal R.J."/>
            <person name="Sicheritz-Ponten T."/>
            <person name="De Bellis G."/>
            <person name="Visca P."/>
            <person name="Cassone A."/>
            <person name="Carattoli A."/>
        </authorList>
    </citation>
    <scope>NUCLEOTIDE SEQUENCE [LARGE SCALE GENOMIC DNA]</scope>
    <source>
        <strain evidence="2 3">ACICU</strain>
    </source>
</reference>
<evidence type="ECO:0000313" key="2">
    <source>
        <dbReference type="EMBL" id="ACC57455.1"/>
    </source>
</evidence>
<dbReference type="KEGG" id="abc:ACICU_02143"/>
<organism evidence="2 3">
    <name type="scientific">Acinetobacter baumannii (strain ACICU)</name>
    <dbReference type="NCBI Taxonomy" id="405416"/>
    <lineage>
        <taxon>Bacteria</taxon>
        <taxon>Pseudomonadati</taxon>
        <taxon>Pseudomonadota</taxon>
        <taxon>Gammaproteobacteria</taxon>
        <taxon>Moraxellales</taxon>
        <taxon>Moraxellaceae</taxon>
        <taxon>Acinetobacter</taxon>
        <taxon>Acinetobacter calcoaceticus/baumannii complex</taxon>
    </lineage>
</organism>
<dbReference type="AlphaFoldDB" id="A0A7U3Y0U3"/>